<dbReference type="SUPFAM" id="SSF56436">
    <property type="entry name" value="C-type lectin-like"/>
    <property type="match status" value="1"/>
</dbReference>
<gene>
    <name evidence="2" type="ORF">PV399_00035</name>
    <name evidence="3" type="ORF">PV666_11345</name>
</gene>
<dbReference type="EMBL" id="JARAWC010000001">
    <property type="protein sequence ID" value="MDX2958111.1"/>
    <property type="molecule type" value="Genomic_DNA"/>
</dbReference>
<reference evidence="2 4" key="1">
    <citation type="journal article" date="2023" name="Microb. Genom.">
        <title>Mesoterricola silvestris gen. nov., sp. nov., Mesoterricola sediminis sp. nov., Geothrix oryzae sp. nov., Geothrix edaphica sp. nov., Geothrix rubra sp. nov., and Geothrix limicola sp. nov., six novel members of Acidobacteriota isolated from soils.</title>
        <authorList>
            <person name="Weisberg A.J."/>
            <person name="Pearce E."/>
            <person name="Kramer C.G."/>
            <person name="Chang J.H."/>
            <person name="Clarke C.R."/>
        </authorList>
    </citation>
    <scope>NUCLEOTIDE SEQUENCE</scope>
    <source>
        <strain evidence="3 4">NB05-1H</strain>
        <strain evidence="2">NRRL_B-16521</strain>
    </source>
</reference>
<dbReference type="GeneID" id="69808145"/>
<dbReference type="RefSeq" id="WP_010355260.1">
    <property type="nucleotide sequence ID" value="NZ_BCMK01000004.1"/>
</dbReference>
<name>A0AAP6B3U8_9ACTN</name>
<dbReference type="Pfam" id="PF03781">
    <property type="entry name" value="FGE-sulfatase"/>
    <property type="match status" value="1"/>
</dbReference>
<keyword evidence="4" id="KW-1185">Reference proteome</keyword>
<organism evidence="2 5">
    <name type="scientific">Streptomyces acidiscabies</name>
    <dbReference type="NCBI Taxonomy" id="42234"/>
    <lineage>
        <taxon>Bacteria</taxon>
        <taxon>Bacillati</taxon>
        <taxon>Actinomycetota</taxon>
        <taxon>Actinomycetes</taxon>
        <taxon>Kitasatosporales</taxon>
        <taxon>Streptomycetaceae</taxon>
        <taxon>Streptomyces</taxon>
    </lineage>
</organism>
<proteinExistence type="predicted"/>
<dbReference type="Gene3D" id="3.90.1580.10">
    <property type="entry name" value="paralog of FGE (formylglycine-generating enzyme)"/>
    <property type="match status" value="1"/>
</dbReference>
<dbReference type="AlphaFoldDB" id="A0AAP6B3U8"/>
<dbReference type="InterPro" id="IPR005532">
    <property type="entry name" value="SUMF_dom"/>
</dbReference>
<evidence type="ECO:0000313" key="2">
    <source>
        <dbReference type="EMBL" id="MDX2958111.1"/>
    </source>
</evidence>
<dbReference type="InterPro" id="IPR051043">
    <property type="entry name" value="Sulfatase_Mod_Factor_Kinase"/>
</dbReference>
<evidence type="ECO:0000313" key="5">
    <source>
        <dbReference type="Proteomes" id="UP001282288"/>
    </source>
</evidence>
<evidence type="ECO:0000259" key="1">
    <source>
        <dbReference type="Pfam" id="PF03781"/>
    </source>
</evidence>
<protein>
    <submittedName>
        <fullName evidence="2">SUMF1/EgtB/PvdO family nonheme iron enzyme</fullName>
    </submittedName>
</protein>
<dbReference type="InterPro" id="IPR042095">
    <property type="entry name" value="SUMF_sf"/>
</dbReference>
<dbReference type="PANTHER" id="PTHR23150:SF19">
    <property type="entry name" value="FORMYLGLYCINE-GENERATING ENZYME"/>
    <property type="match status" value="1"/>
</dbReference>
<dbReference type="EMBL" id="JARAWP010000006">
    <property type="protein sequence ID" value="MDX3018478.1"/>
    <property type="molecule type" value="Genomic_DNA"/>
</dbReference>
<accession>A0AAP6B3U8</accession>
<dbReference type="GO" id="GO:0120147">
    <property type="term" value="F:formylglycine-generating oxidase activity"/>
    <property type="evidence" value="ECO:0007669"/>
    <property type="project" value="TreeGrafter"/>
</dbReference>
<evidence type="ECO:0000313" key="4">
    <source>
        <dbReference type="Proteomes" id="UP001272987"/>
    </source>
</evidence>
<comment type="caution">
    <text evidence="2">The sequence shown here is derived from an EMBL/GenBank/DDBJ whole genome shotgun (WGS) entry which is preliminary data.</text>
</comment>
<feature type="domain" description="Sulfatase-modifying factor enzyme-like" evidence="1">
    <location>
        <begin position="122"/>
        <end position="341"/>
    </location>
</feature>
<dbReference type="InterPro" id="IPR016187">
    <property type="entry name" value="CTDL_fold"/>
</dbReference>
<dbReference type="Proteomes" id="UP001282288">
    <property type="component" value="Unassembled WGS sequence"/>
</dbReference>
<dbReference type="Proteomes" id="UP001272987">
    <property type="component" value="Unassembled WGS sequence"/>
</dbReference>
<evidence type="ECO:0000313" key="3">
    <source>
        <dbReference type="EMBL" id="MDX3018478.1"/>
    </source>
</evidence>
<dbReference type="PANTHER" id="PTHR23150">
    <property type="entry name" value="SULFATASE MODIFYING FACTOR 1, 2"/>
    <property type="match status" value="1"/>
</dbReference>
<sequence>MTLASGHTMAVNLDVIGDRQAMRLPPQFTGRCDPDLLGEHTARLLGEYPGALARIAEDPAAPFERRYMAATLCGLVGDPRVRPDDPAMADIPAARVRVGLDEARIPAILERWPDAGLKEAYLRKECPAHDVETAAFRIMRYPVTNLEYRRFLEDTGARWLPTSWQFGCYPDQLGNHPVWTVPAQAADAYAEWLADRTGRAFRLPTEAEWEYAATGGDSREYPWGDTFDEHAANTSEAGPLSTTPVGIYPAGASPFGVLDLAGNVEEYTADDYGPYPGGELIADDLVPYPGGMRSGDARLRSFSTYRIVRGGSFTRGGDLARSRRRHGLYDRSHYAVGFRLAESP</sequence>